<accession>A0ABT8N412</accession>
<evidence type="ECO:0000259" key="1">
    <source>
        <dbReference type="Pfam" id="PF01425"/>
    </source>
</evidence>
<dbReference type="InterPro" id="IPR036928">
    <property type="entry name" value="AS_sf"/>
</dbReference>
<dbReference type="RefSeq" id="WP_301724167.1">
    <property type="nucleotide sequence ID" value="NZ_JAUJWV010000002.1"/>
</dbReference>
<dbReference type="Gene3D" id="3.90.1300.10">
    <property type="entry name" value="Amidase signature (AS) domain"/>
    <property type="match status" value="1"/>
</dbReference>
<dbReference type="PANTHER" id="PTHR11895">
    <property type="entry name" value="TRANSAMIDASE"/>
    <property type="match status" value="1"/>
</dbReference>
<gene>
    <name evidence="2" type="ORF">QWY14_12450</name>
</gene>
<name>A0ABT8N412_9BACL</name>
<protein>
    <submittedName>
        <fullName evidence="2">Amidase</fullName>
    </submittedName>
</protein>
<dbReference type="SUPFAM" id="SSF75304">
    <property type="entry name" value="Amidase signature (AS) enzymes"/>
    <property type="match status" value="1"/>
</dbReference>
<dbReference type="Proteomes" id="UP001172055">
    <property type="component" value="Unassembled WGS sequence"/>
</dbReference>
<dbReference type="PANTHER" id="PTHR11895:SF176">
    <property type="entry name" value="AMIDASE AMID-RELATED"/>
    <property type="match status" value="1"/>
</dbReference>
<dbReference type="InterPro" id="IPR000120">
    <property type="entry name" value="Amidase"/>
</dbReference>
<evidence type="ECO:0000313" key="2">
    <source>
        <dbReference type="EMBL" id="MDN7242616.1"/>
    </source>
</evidence>
<feature type="domain" description="Amidase" evidence="1">
    <location>
        <begin position="25"/>
        <end position="440"/>
    </location>
</feature>
<dbReference type="InterPro" id="IPR023631">
    <property type="entry name" value="Amidase_dom"/>
</dbReference>
<reference evidence="2 3" key="1">
    <citation type="submission" date="2023-06" db="EMBL/GenBank/DDBJ databases">
        <title>Novel species in genus Planococcus.</title>
        <authorList>
            <person name="Ning S."/>
        </authorList>
    </citation>
    <scope>NUCLEOTIDE SEQUENCE [LARGE SCALE GENOMIC DNA]</scope>
    <source>
        <strain evidence="2 3">N028</strain>
    </source>
</reference>
<dbReference type="EMBL" id="JAUJWV010000002">
    <property type="protein sequence ID" value="MDN7242616.1"/>
    <property type="molecule type" value="Genomic_DNA"/>
</dbReference>
<keyword evidence="3" id="KW-1185">Reference proteome</keyword>
<organism evidence="2 3">
    <name type="scientific">Planococcus shixiaomingii</name>
    <dbReference type="NCBI Taxonomy" id="3058393"/>
    <lineage>
        <taxon>Bacteria</taxon>
        <taxon>Bacillati</taxon>
        <taxon>Bacillota</taxon>
        <taxon>Bacilli</taxon>
        <taxon>Bacillales</taxon>
        <taxon>Caryophanaceae</taxon>
        <taxon>Planococcus</taxon>
    </lineage>
</organism>
<proteinExistence type="predicted"/>
<evidence type="ECO:0000313" key="3">
    <source>
        <dbReference type="Proteomes" id="UP001172055"/>
    </source>
</evidence>
<comment type="caution">
    <text evidence="2">The sequence shown here is derived from an EMBL/GenBank/DDBJ whole genome shotgun (WGS) entry which is preliminary data.</text>
</comment>
<dbReference type="Pfam" id="PF01425">
    <property type="entry name" value="Amidase"/>
    <property type="match status" value="1"/>
</dbReference>
<sequence>MVSLLDLSLLEVAALYRKKETSPVEVVTKTFERLQKLEPQLNAFITTMEEAALTRARQSEKRFLQNESLHLLEGIPYSAKDLFYKKDSLTTCASRILKDFMPGYSATVLTKLYQSGAILIGKNNMLEFAYGVVHPDYGQTNNPWDVSKTSGGSSSGSVAAVASGVGYFSLGSDTGGSIRIPASYCGAVGLKPTRGLVSTYGVFPLSWSLDHAGPITRTATDAAAVLSTIADFDPKDPHSQKGSISAFDMGSFGTSAAPKRVGVLPDHKLKTLEPDVQKVYEKTLNTVRGLGWELVEFEVQDWDRTEEIVLNVLLPEAAHIHQKWIHRKEDYAEMTYRQIESGMKQKAIDYLNGLRDLRRYTEAVSTLFKSVDVILTPTVAFPAPAEDPEIGSEEMDEMMFTGPFNISGHPAVSLNMGFTRNGLPVGMQLVGQHFGDMELLQIAYRLEQTRETKLPPVLERFQQKNE</sequence>